<sequence length="543" mass="60442">MESTPVDWEALDALIIDFAKSENLLEDPFVSSPLSSSPSSSSSSVSLSSSSYHSRLIIRQIRRSLEAGDVDAAIDLLRTHAPFILDDHRFLFRLQKQKFIELLRRGTADDRELAINCLRTALAPCALDAYPEAYEEFKHVLLAFIYDKDDQTSPVANEVLSVDGGGIRGIISGVILANLESHLQELDGEDARLADYFDVVAGTSTGGLITAMLTAPDENGRPIAAAKDLVPFYVKNGPEIFPQTSSGCLSWMVDLWKALTGSKYDGKSLHKIIKENLKDTKLHQTVTNVVIPTFDIKKLQPTLFSSYQLEVNPVLDAKLSDICIGTSAAPTYFPAYYFKNQDTHGNTREFNLIDGGVAANNPALVAISEVTKQITKKNPDFFPIKPLNYDRFLVISIGTGSKKSEDKYNAKMVSKWGVISWLYWNGSTPLIDCYHETSAYMVDYHISIVFQALQCEDNYLRIDDDTLKGEVSSIDDATKENMENLVRVGENLLTKQASRFNLDTGVYEPVENGGTNEEALRRFAKLLSNERKLRESKSPHIRD</sequence>
<dbReference type="SUPFAM" id="SSF52151">
    <property type="entry name" value="FabD/lysophospholipase-like"/>
    <property type="match status" value="1"/>
</dbReference>
<evidence type="ECO:0000256" key="3">
    <source>
        <dbReference type="ARBA" id="ARBA00023098"/>
    </source>
</evidence>
<feature type="short sequence motif" description="GXGXXG" evidence="4">
    <location>
        <begin position="164"/>
        <end position="169"/>
    </location>
</feature>
<feature type="short sequence motif" description="DGA/G" evidence="4">
    <location>
        <begin position="354"/>
        <end position="356"/>
    </location>
</feature>
<evidence type="ECO:0000256" key="2">
    <source>
        <dbReference type="ARBA" id="ARBA00022963"/>
    </source>
</evidence>
<feature type="domain" description="PNPLA" evidence="7">
    <location>
        <begin position="160"/>
        <end position="367"/>
    </location>
</feature>
<reference evidence="8 9" key="1">
    <citation type="submission" date="2021-02" db="EMBL/GenBank/DDBJ databases">
        <title>Plant Genome Project.</title>
        <authorList>
            <person name="Zhang R.-G."/>
        </authorList>
    </citation>
    <scope>NUCLEOTIDE SEQUENCE [LARGE SCALE GENOMIC DNA]</scope>
    <source>
        <tissue evidence="8">Leaves</tissue>
    </source>
</reference>
<dbReference type="SMART" id="SM00668">
    <property type="entry name" value="CTLH"/>
    <property type="match status" value="1"/>
</dbReference>
<dbReference type="InterPro" id="IPR016035">
    <property type="entry name" value="Acyl_Trfase/lysoPLipase"/>
</dbReference>
<dbReference type="PROSITE" id="PS51635">
    <property type="entry name" value="PNPLA"/>
    <property type="match status" value="1"/>
</dbReference>
<dbReference type="PANTHER" id="PTHR32176:SF115">
    <property type="entry name" value="PATATIN-LIKE PROTEIN 3"/>
    <property type="match status" value="1"/>
</dbReference>
<feature type="domain" description="CTLH" evidence="6">
    <location>
        <begin position="54"/>
        <end position="110"/>
    </location>
</feature>
<comment type="function">
    <text evidence="5">Lipolytic acyl hydrolase (LAH).</text>
</comment>
<proteinExistence type="inferred from homology"/>
<dbReference type="CDD" id="cd07214">
    <property type="entry name" value="Pat17_isozyme_like"/>
    <property type="match status" value="1"/>
</dbReference>
<name>A0ABQ8HQG6_9ROSI</name>
<evidence type="ECO:0000259" key="6">
    <source>
        <dbReference type="PROSITE" id="PS50897"/>
    </source>
</evidence>
<dbReference type="EMBL" id="JAFEMO010000008">
    <property type="protein sequence ID" value="KAH7566559.1"/>
    <property type="molecule type" value="Genomic_DNA"/>
</dbReference>
<comment type="similarity">
    <text evidence="1 5">Belongs to the patatin family.</text>
</comment>
<dbReference type="InterPro" id="IPR002641">
    <property type="entry name" value="PNPLA_dom"/>
</dbReference>
<evidence type="ECO:0000256" key="1">
    <source>
        <dbReference type="ARBA" id="ARBA00010240"/>
    </source>
</evidence>
<evidence type="ECO:0000259" key="7">
    <source>
        <dbReference type="PROSITE" id="PS51635"/>
    </source>
</evidence>
<dbReference type="Pfam" id="PF10607">
    <property type="entry name" value="CTLH"/>
    <property type="match status" value="1"/>
</dbReference>
<evidence type="ECO:0000313" key="8">
    <source>
        <dbReference type="EMBL" id="KAH7566559.1"/>
    </source>
</evidence>
<keyword evidence="4 5" id="KW-0378">Hydrolase</keyword>
<comment type="domain">
    <text evidence="5">The nitrogen atoms of the two glycine residues in the GGXR motif define the oxyanion hole, and stabilize the oxyanion that forms during the nucleophilic attack by the catalytic serine during substrate cleavage.</text>
</comment>
<dbReference type="Gene3D" id="3.40.1090.10">
    <property type="entry name" value="Cytosolic phospholipase A2 catalytic domain"/>
    <property type="match status" value="1"/>
</dbReference>
<organism evidence="8 9">
    <name type="scientific">Xanthoceras sorbifolium</name>
    <dbReference type="NCBI Taxonomy" id="99658"/>
    <lineage>
        <taxon>Eukaryota</taxon>
        <taxon>Viridiplantae</taxon>
        <taxon>Streptophyta</taxon>
        <taxon>Embryophyta</taxon>
        <taxon>Tracheophyta</taxon>
        <taxon>Spermatophyta</taxon>
        <taxon>Magnoliopsida</taxon>
        <taxon>eudicotyledons</taxon>
        <taxon>Gunneridae</taxon>
        <taxon>Pentapetalae</taxon>
        <taxon>rosids</taxon>
        <taxon>malvids</taxon>
        <taxon>Sapindales</taxon>
        <taxon>Sapindaceae</taxon>
        <taxon>Xanthoceroideae</taxon>
        <taxon>Xanthoceras</taxon>
    </lineage>
</organism>
<dbReference type="InterPro" id="IPR024964">
    <property type="entry name" value="CTLH/CRA"/>
</dbReference>
<keyword evidence="3 4" id="KW-0443">Lipid metabolism</keyword>
<dbReference type="PANTHER" id="PTHR32176">
    <property type="entry name" value="XYLOSE ISOMERASE"/>
    <property type="match status" value="1"/>
</dbReference>
<feature type="active site" description="Nucleophile" evidence="4">
    <location>
        <position position="204"/>
    </location>
</feature>
<keyword evidence="2 4" id="KW-0442">Lipid degradation</keyword>
<dbReference type="Pfam" id="PF01734">
    <property type="entry name" value="Patatin"/>
    <property type="match status" value="1"/>
</dbReference>
<feature type="active site" description="Proton acceptor" evidence="4">
    <location>
        <position position="354"/>
    </location>
</feature>
<keyword evidence="9" id="KW-1185">Reference proteome</keyword>
<comment type="caution">
    <text evidence="8">The sequence shown here is derived from an EMBL/GenBank/DDBJ whole genome shotgun (WGS) entry which is preliminary data.</text>
</comment>
<evidence type="ECO:0000256" key="5">
    <source>
        <dbReference type="RuleBase" id="RU361262"/>
    </source>
</evidence>
<evidence type="ECO:0000256" key="4">
    <source>
        <dbReference type="PROSITE-ProRule" id="PRU01161"/>
    </source>
</evidence>
<dbReference type="EC" id="3.1.1.-" evidence="5"/>
<gene>
    <name evidence="8" type="ORF">JRO89_XS08G0188200</name>
</gene>
<dbReference type="Proteomes" id="UP000827721">
    <property type="component" value="Unassembled WGS sequence"/>
</dbReference>
<accession>A0ABQ8HQG6</accession>
<evidence type="ECO:0000313" key="9">
    <source>
        <dbReference type="Proteomes" id="UP000827721"/>
    </source>
</evidence>
<dbReference type="PROSITE" id="PS50897">
    <property type="entry name" value="CTLH"/>
    <property type="match status" value="1"/>
</dbReference>
<dbReference type="InterPro" id="IPR006595">
    <property type="entry name" value="CTLH_C"/>
</dbReference>
<feature type="short sequence motif" description="GXSXG" evidence="4">
    <location>
        <begin position="202"/>
        <end position="206"/>
    </location>
</feature>
<protein>
    <recommendedName>
        <fullName evidence="5">Patatin</fullName>
        <ecNumber evidence="5">3.1.1.-</ecNumber>
    </recommendedName>
</protein>